<keyword evidence="5" id="KW-0805">Transcription regulation</keyword>
<proteinExistence type="inferred from homology"/>
<evidence type="ECO:0000256" key="6">
    <source>
        <dbReference type="ARBA" id="ARBA00023054"/>
    </source>
</evidence>
<reference evidence="12" key="1">
    <citation type="journal article" date="2023" name="DNA Res.">
        <title>Chromosome-level genome assembly of Phrynocephalus forsythii using third-generation DNA sequencing and Hi-C analysis.</title>
        <authorList>
            <person name="Qi Y."/>
            <person name="Zhao W."/>
            <person name="Zhao Y."/>
            <person name="Niu C."/>
            <person name="Cao S."/>
            <person name="Zhang Y."/>
        </authorList>
    </citation>
    <scope>NUCLEOTIDE SEQUENCE</scope>
    <source>
        <tissue evidence="12">Muscle</tissue>
    </source>
</reference>
<sequence>METVLNKPASTCSTPENCGTSGRKSSSSSSSSEKQLMSATLRERLKKARRSFCSTLTVAKRLKIDEEKKCTTDEDQTLCKPEPRSLSQDKDKCLGKVPAESICLKSAVQEKDPCLSESTGCTKAMWNSTEATMLGTGCRHEELLDEKVMLAKQIQEKEELLRRLKLVKMYRSKNNPPELHSLISKWRSSSQAVLYELQSALSTDGRKLSISQLIDSFGLNDQLLHYNRTEEDFADA</sequence>
<dbReference type="Gene3D" id="6.10.140.1020">
    <property type="match status" value="1"/>
</dbReference>
<evidence type="ECO:0000256" key="2">
    <source>
        <dbReference type="ARBA" id="ARBA00008729"/>
    </source>
</evidence>
<dbReference type="InterPro" id="IPR042429">
    <property type="entry name" value="SFR1"/>
</dbReference>
<dbReference type="PANTHER" id="PTHR28643">
    <property type="entry name" value="SWI5-DEPENDENT RECOMBINATION DNA REPAIR PROTEIN 1 HOMOLOG"/>
    <property type="match status" value="1"/>
</dbReference>
<organism evidence="12 13">
    <name type="scientific">Phrynocephalus forsythii</name>
    <dbReference type="NCBI Taxonomy" id="171643"/>
    <lineage>
        <taxon>Eukaryota</taxon>
        <taxon>Metazoa</taxon>
        <taxon>Chordata</taxon>
        <taxon>Craniata</taxon>
        <taxon>Vertebrata</taxon>
        <taxon>Euteleostomi</taxon>
        <taxon>Lepidosauria</taxon>
        <taxon>Squamata</taxon>
        <taxon>Bifurcata</taxon>
        <taxon>Unidentata</taxon>
        <taxon>Episquamata</taxon>
        <taxon>Toxicofera</taxon>
        <taxon>Iguania</taxon>
        <taxon>Acrodonta</taxon>
        <taxon>Agamidae</taxon>
        <taxon>Agaminae</taxon>
        <taxon>Phrynocephalus</taxon>
    </lineage>
</organism>
<evidence type="ECO:0000256" key="5">
    <source>
        <dbReference type="ARBA" id="ARBA00023015"/>
    </source>
</evidence>
<dbReference type="InterPro" id="IPR018468">
    <property type="entry name" value="SFR1/Mei5"/>
</dbReference>
<keyword evidence="4" id="KW-0227">DNA damage</keyword>
<dbReference type="Proteomes" id="UP001142489">
    <property type="component" value="Unassembled WGS sequence"/>
</dbReference>
<comment type="caution">
    <text evidence="12">The sequence shown here is derived from an EMBL/GenBank/DDBJ whole genome shotgun (WGS) entry which is preliminary data.</text>
</comment>
<dbReference type="GO" id="GO:0000724">
    <property type="term" value="P:double-strand break repair via homologous recombination"/>
    <property type="evidence" value="ECO:0007669"/>
    <property type="project" value="InterPro"/>
</dbReference>
<comment type="similarity">
    <text evidence="2">Belongs to the SFR1/MEI5 family.</text>
</comment>
<gene>
    <name evidence="12" type="ORF">JRQ81_018194</name>
</gene>
<evidence type="ECO:0000256" key="9">
    <source>
        <dbReference type="ARBA" id="ARBA00023242"/>
    </source>
</evidence>
<evidence type="ECO:0000256" key="8">
    <source>
        <dbReference type="ARBA" id="ARBA00023204"/>
    </source>
</evidence>
<evidence type="ECO:0000313" key="13">
    <source>
        <dbReference type="Proteomes" id="UP001142489"/>
    </source>
</evidence>
<accession>A0A9Q0XSB7</accession>
<evidence type="ECO:0000256" key="1">
    <source>
        <dbReference type="ARBA" id="ARBA00004123"/>
    </source>
</evidence>
<keyword evidence="8" id="KW-0234">DNA repair</keyword>
<evidence type="ECO:0000256" key="3">
    <source>
        <dbReference type="ARBA" id="ARBA00014688"/>
    </source>
</evidence>
<protein>
    <recommendedName>
        <fullName evidence="3">Swi5-dependent recombination DNA repair protein 1 homolog</fullName>
    </recommendedName>
    <alternativeName>
        <fullName evidence="10">Meiosis protein 5 homolog</fullName>
    </alternativeName>
</protein>
<evidence type="ECO:0000313" key="12">
    <source>
        <dbReference type="EMBL" id="KAJ7325174.1"/>
    </source>
</evidence>
<evidence type="ECO:0000256" key="4">
    <source>
        <dbReference type="ARBA" id="ARBA00022763"/>
    </source>
</evidence>
<evidence type="ECO:0000256" key="10">
    <source>
        <dbReference type="ARBA" id="ARBA00033234"/>
    </source>
</evidence>
<name>A0A9Q0XSB7_9SAUR</name>
<keyword evidence="9" id="KW-0539">Nucleus</keyword>
<dbReference type="PANTHER" id="PTHR28643:SF1">
    <property type="entry name" value="SWI5-DEPENDENT RECOMBINATION DNA REPAIR PROTEIN 1 HOMOLOG"/>
    <property type="match status" value="1"/>
</dbReference>
<feature type="region of interest" description="Disordered" evidence="11">
    <location>
        <begin position="1"/>
        <end position="41"/>
    </location>
</feature>
<evidence type="ECO:0000256" key="11">
    <source>
        <dbReference type="SAM" id="MobiDB-lite"/>
    </source>
</evidence>
<keyword evidence="6" id="KW-0175">Coiled coil</keyword>
<feature type="compositionally biased region" description="Polar residues" evidence="11">
    <location>
        <begin position="8"/>
        <end position="24"/>
    </location>
</feature>
<dbReference type="AlphaFoldDB" id="A0A9Q0XSB7"/>
<comment type="subcellular location">
    <subcellularLocation>
        <location evidence="1">Nucleus</location>
    </subcellularLocation>
</comment>
<keyword evidence="13" id="KW-1185">Reference proteome</keyword>
<dbReference type="OrthoDB" id="10051617at2759"/>
<dbReference type="Pfam" id="PF10376">
    <property type="entry name" value="Mei5"/>
    <property type="match status" value="1"/>
</dbReference>
<dbReference type="GO" id="GO:0003713">
    <property type="term" value="F:transcription coactivator activity"/>
    <property type="evidence" value="ECO:0007669"/>
    <property type="project" value="InterPro"/>
</dbReference>
<evidence type="ECO:0000256" key="7">
    <source>
        <dbReference type="ARBA" id="ARBA00023163"/>
    </source>
</evidence>
<dbReference type="GO" id="GO:0032798">
    <property type="term" value="C:Swi5-Sfr1 complex"/>
    <property type="evidence" value="ECO:0007669"/>
    <property type="project" value="InterPro"/>
</dbReference>
<keyword evidence="7" id="KW-0804">Transcription</keyword>
<dbReference type="EMBL" id="JAPFRF010000008">
    <property type="protein sequence ID" value="KAJ7325174.1"/>
    <property type="molecule type" value="Genomic_DNA"/>
</dbReference>